<name>A0A2P5FYA9_TREOI</name>
<keyword evidence="2" id="KW-1185">Reference proteome</keyword>
<evidence type="ECO:0000313" key="2">
    <source>
        <dbReference type="Proteomes" id="UP000237000"/>
    </source>
</evidence>
<comment type="caution">
    <text evidence="1">The sequence shown here is derived from an EMBL/GenBank/DDBJ whole genome shotgun (WGS) entry which is preliminary data.</text>
</comment>
<protein>
    <submittedName>
        <fullName evidence="1">Uncharacterized protein</fullName>
    </submittedName>
</protein>
<gene>
    <name evidence="1" type="ORF">TorRG33x02_017680</name>
</gene>
<sequence>MAVMMTTTTRPLDGSDLTEGIYKREI</sequence>
<proteinExistence type="predicted"/>
<dbReference type="AlphaFoldDB" id="A0A2P5FYA9"/>
<reference evidence="2" key="1">
    <citation type="submission" date="2016-06" db="EMBL/GenBank/DDBJ databases">
        <title>Parallel loss of symbiosis genes in relatives of nitrogen-fixing non-legume Parasponia.</title>
        <authorList>
            <person name="Van Velzen R."/>
            <person name="Holmer R."/>
            <person name="Bu F."/>
            <person name="Rutten L."/>
            <person name="Van Zeijl A."/>
            <person name="Liu W."/>
            <person name="Santuari L."/>
            <person name="Cao Q."/>
            <person name="Sharma T."/>
            <person name="Shen D."/>
            <person name="Roswanjaya Y."/>
            <person name="Wardhani T."/>
            <person name="Kalhor M.S."/>
            <person name="Jansen J."/>
            <person name="Van den Hoogen J."/>
            <person name="Gungor B."/>
            <person name="Hartog M."/>
            <person name="Hontelez J."/>
            <person name="Verver J."/>
            <person name="Yang W.-C."/>
            <person name="Schijlen E."/>
            <person name="Repin R."/>
            <person name="Schilthuizen M."/>
            <person name="Schranz E."/>
            <person name="Heidstra R."/>
            <person name="Miyata K."/>
            <person name="Fedorova E."/>
            <person name="Kohlen W."/>
            <person name="Bisseling T."/>
            <person name="Smit S."/>
            <person name="Geurts R."/>
        </authorList>
    </citation>
    <scope>NUCLEOTIDE SEQUENCE [LARGE SCALE GENOMIC DNA]</scope>
    <source>
        <strain evidence="2">cv. RG33-2</strain>
    </source>
</reference>
<dbReference type="InParanoid" id="A0A2P5FYA9"/>
<accession>A0A2P5FYA9</accession>
<dbReference type="EMBL" id="JXTC01000004">
    <property type="protein sequence ID" value="POO02782.1"/>
    <property type="molecule type" value="Genomic_DNA"/>
</dbReference>
<evidence type="ECO:0000313" key="1">
    <source>
        <dbReference type="EMBL" id="POO02782.1"/>
    </source>
</evidence>
<organism evidence="1 2">
    <name type="scientific">Trema orientale</name>
    <name type="common">Charcoal tree</name>
    <name type="synonym">Celtis orientalis</name>
    <dbReference type="NCBI Taxonomy" id="63057"/>
    <lineage>
        <taxon>Eukaryota</taxon>
        <taxon>Viridiplantae</taxon>
        <taxon>Streptophyta</taxon>
        <taxon>Embryophyta</taxon>
        <taxon>Tracheophyta</taxon>
        <taxon>Spermatophyta</taxon>
        <taxon>Magnoliopsida</taxon>
        <taxon>eudicotyledons</taxon>
        <taxon>Gunneridae</taxon>
        <taxon>Pentapetalae</taxon>
        <taxon>rosids</taxon>
        <taxon>fabids</taxon>
        <taxon>Rosales</taxon>
        <taxon>Cannabaceae</taxon>
        <taxon>Trema</taxon>
    </lineage>
</organism>
<dbReference type="Proteomes" id="UP000237000">
    <property type="component" value="Unassembled WGS sequence"/>
</dbReference>